<evidence type="ECO:0000256" key="1">
    <source>
        <dbReference type="ARBA" id="ARBA00010641"/>
    </source>
</evidence>
<reference evidence="9" key="1">
    <citation type="journal article" date="2019" name="Int. J. Syst. Evol. Microbiol.">
        <title>The Global Catalogue of Microorganisms (GCM) 10K type strain sequencing project: providing services to taxonomists for standard genome sequencing and annotation.</title>
        <authorList>
            <consortium name="The Broad Institute Genomics Platform"/>
            <consortium name="The Broad Institute Genome Sequencing Center for Infectious Disease"/>
            <person name="Wu L."/>
            <person name="Ma J."/>
        </authorList>
    </citation>
    <scope>NUCLEOTIDE SEQUENCE [LARGE SCALE GENOMIC DNA]</scope>
    <source>
        <strain evidence="9">CGMCC 4.7198</strain>
    </source>
</reference>
<dbReference type="InterPro" id="IPR011990">
    <property type="entry name" value="TPR-like_helical_dom_sf"/>
</dbReference>
<dbReference type="InterPro" id="IPR036388">
    <property type="entry name" value="WH-like_DNA-bd_sf"/>
</dbReference>
<keyword evidence="2" id="KW-0805">Transcription regulation</keyword>
<dbReference type="Pfam" id="PF20239">
    <property type="entry name" value="DUF6596"/>
    <property type="match status" value="1"/>
</dbReference>
<sequence>MAATAAEIEAVFRAEYGRAVAVLIRFLGDIDLAEEAVQDAFTTAVRKWPETGIPPSPAGWIITTARNRAIDRLRRESTREARHAEAAQLYAQDEPPEEGPVRDDRLRLIFTCCHPALATQAQVALTLRLLGGLTTPQIARAFLVPEPTMAQRIVRAKAKIRDARIPYRIPRDADLPDRVKGVLAVVYLIFNEGYGGREDLCAEALRLGRLLAELMPDEPEALGLLALMLLIESRRPARATPDGDLVLLSDQDRSLWDREPIAEGQSLVRRCLRRNQPGPYQIQAAINAVHSDAPTAAATDWGQILQLYDQLMALAPSPVVALNRAVAVAEVEGPERALTLVDALDLDGYHAFHAVRADLLRRLGRRTEAVQAYEAAIALTESTAERAYLERTRAALASA</sequence>
<feature type="domain" description="RNA polymerase sigma factor 70 region 4 type 2" evidence="6">
    <location>
        <begin position="109"/>
        <end position="160"/>
    </location>
</feature>
<name>A0ABW2VRB0_9ACTN</name>
<evidence type="ECO:0000259" key="7">
    <source>
        <dbReference type="Pfam" id="PF20239"/>
    </source>
</evidence>
<dbReference type="SUPFAM" id="SSF88659">
    <property type="entry name" value="Sigma3 and sigma4 domains of RNA polymerase sigma factors"/>
    <property type="match status" value="1"/>
</dbReference>
<dbReference type="Gene3D" id="1.10.1740.10">
    <property type="match status" value="1"/>
</dbReference>
<evidence type="ECO:0000313" key="8">
    <source>
        <dbReference type="EMBL" id="MFD0287050.1"/>
    </source>
</evidence>
<proteinExistence type="inferred from homology"/>
<dbReference type="RefSeq" id="WP_381251865.1">
    <property type="nucleotide sequence ID" value="NZ_JBHTBI010000007.1"/>
</dbReference>
<feature type="domain" description="RNA polymerase sigma-70 region 2" evidence="5">
    <location>
        <begin position="12"/>
        <end position="77"/>
    </location>
</feature>
<keyword evidence="9" id="KW-1185">Reference proteome</keyword>
<organism evidence="8 9">
    <name type="scientific">Streptomyces lutosisoli</name>
    <dbReference type="NCBI Taxonomy" id="2665721"/>
    <lineage>
        <taxon>Bacteria</taxon>
        <taxon>Bacillati</taxon>
        <taxon>Actinomycetota</taxon>
        <taxon>Actinomycetes</taxon>
        <taxon>Kitasatosporales</taxon>
        <taxon>Streptomycetaceae</taxon>
        <taxon>Streptomyces</taxon>
    </lineage>
</organism>
<evidence type="ECO:0000259" key="5">
    <source>
        <dbReference type="Pfam" id="PF04542"/>
    </source>
</evidence>
<evidence type="ECO:0000256" key="3">
    <source>
        <dbReference type="ARBA" id="ARBA00023082"/>
    </source>
</evidence>
<protein>
    <submittedName>
        <fullName evidence="8">RNA polymerase sigma factor</fullName>
    </submittedName>
</protein>
<dbReference type="EMBL" id="JBHTEC010000001">
    <property type="protein sequence ID" value="MFD0287050.1"/>
    <property type="molecule type" value="Genomic_DNA"/>
</dbReference>
<comment type="similarity">
    <text evidence="1">Belongs to the sigma-70 factor family. ECF subfamily.</text>
</comment>
<dbReference type="InterPro" id="IPR007627">
    <property type="entry name" value="RNA_pol_sigma70_r2"/>
</dbReference>
<dbReference type="Gene3D" id="1.10.10.10">
    <property type="entry name" value="Winged helix-like DNA-binding domain superfamily/Winged helix DNA-binding domain"/>
    <property type="match status" value="1"/>
</dbReference>
<dbReference type="InterPro" id="IPR013324">
    <property type="entry name" value="RNA_pol_sigma_r3/r4-like"/>
</dbReference>
<keyword evidence="4" id="KW-0804">Transcription</keyword>
<dbReference type="SUPFAM" id="SSF88946">
    <property type="entry name" value="Sigma2 domain of RNA polymerase sigma factors"/>
    <property type="match status" value="1"/>
</dbReference>
<evidence type="ECO:0000256" key="2">
    <source>
        <dbReference type="ARBA" id="ARBA00023015"/>
    </source>
</evidence>
<accession>A0ABW2VRB0</accession>
<evidence type="ECO:0000313" key="9">
    <source>
        <dbReference type="Proteomes" id="UP001596957"/>
    </source>
</evidence>
<comment type="caution">
    <text evidence="8">The sequence shown here is derived from an EMBL/GenBank/DDBJ whole genome shotgun (WGS) entry which is preliminary data.</text>
</comment>
<dbReference type="InterPro" id="IPR014284">
    <property type="entry name" value="RNA_pol_sigma-70_dom"/>
</dbReference>
<dbReference type="Pfam" id="PF04542">
    <property type="entry name" value="Sigma70_r2"/>
    <property type="match status" value="1"/>
</dbReference>
<dbReference type="Gene3D" id="1.25.40.10">
    <property type="entry name" value="Tetratricopeptide repeat domain"/>
    <property type="match status" value="1"/>
</dbReference>
<dbReference type="InterPro" id="IPR013249">
    <property type="entry name" value="RNA_pol_sigma70_r4_t2"/>
</dbReference>
<keyword evidence="3" id="KW-0731">Sigma factor</keyword>
<feature type="domain" description="DUF6596" evidence="7">
    <location>
        <begin position="178"/>
        <end position="271"/>
    </location>
</feature>
<dbReference type="PANTHER" id="PTHR47756">
    <property type="entry name" value="BLL6612 PROTEIN-RELATED"/>
    <property type="match status" value="1"/>
</dbReference>
<dbReference type="Proteomes" id="UP001596957">
    <property type="component" value="Unassembled WGS sequence"/>
</dbReference>
<gene>
    <name evidence="8" type="ORF">ACFQZP_36275</name>
</gene>
<evidence type="ECO:0000256" key="4">
    <source>
        <dbReference type="ARBA" id="ARBA00023163"/>
    </source>
</evidence>
<dbReference type="SUPFAM" id="SSF48452">
    <property type="entry name" value="TPR-like"/>
    <property type="match status" value="1"/>
</dbReference>
<dbReference type="PANTHER" id="PTHR47756:SF2">
    <property type="entry name" value="BLL6612 PROTEIN"/>
    <property type="match status" value="1"/>
</dbReference>
<dbReference type="NCBIfam" id="TIGR02937">
    <property type="entry name" value="sigma70-ECF"/>
    <property type="match status" value="1"/>
</dbReference>
<evidence type="ECO:0000259" key="6">
    <source>
        <dbReference type="Pfam" id="PF08281"/>
    </source>
</evidence>
<dbReference type="Pfam" id="PF08281">
    <property type="entry name" value="Sigma70_r4_2"/>
    <property type="match status" value="1"/>
</dbReference>
<dbReference type="InterPro" id="IPR046531">
    <property type="entry name" value="DUF6596"/>
</dbReference>
<dbReference type="InterPro" id="IPR013325">
    <property type="entry name" value="RNA_pol_sigma_r2"/>
</dbReference>